<reference evidence="4" key="1">
    <citation type="submission" date="2016-10" db="EMBL/GenBank/DDBJ databases">
        <authorList>
            <person name="Varghese N."/>
            <person name="Submissions S."/>
        </authorList>
    </citation>
    <scope>NUCLEOTIDE SEQUENCE [LARGE SCALE GENOMIC DNA]</scope>
    <source>
        <strain evidence="4">DSM 11526</strain>
    </source>
</reference>
<feature type="compositionally biased region" description="Basic and acidic residues" evidence="1">
    <location>
        <begin position="45"/>
        <end position="68"/>
    </location>
</feature>
<protein>
    <submittedName>
        <fullName evidence="3">Cytochrome c oxidase cbb3-type subunit 4</fullName>
    </submittedName>
</protein>
<evidence type="ECO:0000313" key="3">
    <source>
        <dbReference type="EMBL" id="SEA25637.1"/>
    </source>
</evidence>
<dbReference type="RefSeq" id="WP_206834414.1">
    <property type="nucleotide sequence ID" value="NZ_FNRJ01000002.1"/>
</dbReference>
<dbReference type="Pfam" id="PF05545">
    <property type="entry name" value="FixQ"/>
    <property type="match status" value="1"/>
</dbReference>
<sequence>MSYEVYGPYIPVIMLITFIGLFIWVLLPGNKKRFDEASQLPFADEEQHKKSEEEQGRPEETHNRRDDK</sequence>
<dbReference type="Proteomes" id="UP000242469">
    <property type="component" value="Unassembled WGS sequence"/>
</dbReference>
<evidence type="ECO:0000256" key="2">
    <source>
        <dbReference type="SAM" id="Phobius"/>
    </source>
</evidence>
<dbReference type="EMBL" id="FNRJ01000002">
    <property type="protein sequence ID" value="SEA25637.1"/>
    <property type="molecule type" value="Genomic_DNA"/>
</dbReference>
<keyword evidence="2" id="KW-0472">Membrane</keyword>
<feature type="region of interest" description="Disordered" evidence="1">
    <location>
        <begin position="38"/>
        <end position="68"/>
    </location>
</feature>
<keyword evidence="2" id="KW-1133">Transmembrane helix</keyword>
<dbReference type="AlphaFoldDB" id="A0A1H3ZPL2"/>
<evidence type="ECO:0000313" key="4">
    <source>
        <dbReference type="Proteomes" id="UP000242469"/>
    </source>
</evidence>
<keyword evidence="4" id="KW-1185">Reference proteome</keyword>
<dbReference type="CDD" id="cd01324">
    <property type="entry name" value="cbb3_Oxidase_CcoQ"/>
    <property type="match status" value="1"/>
</dbReference>
<gene>
    <name evidence="3" type="ORF">SAMN02745729_102120</name>
</gene>
<dbReference type="STRING" id="1122198.SAMN02745729_102120"/>
<proteinExistence type="predicted"/>
<dbReference type="InterPro" id="IPR008621">
    <property type="entry name" value="Cbb3-typ_cyt_oxidase_comp"/>
</dbReference>
<accession>A0A1H3ZPL2</accession>
<evidence type="ECO:0000256" key="1">
    <source>
        <dbReference type="SAM" id="MobiDB-lite"/>
    </source>
</evidence>
<organism evidence="3 4">
    <name type="scientific">Marinobacterium iners DSM 11526</name>
    <dbReference type="NCBI Taxonomy" id="1122198"/>
    <lineage>
        <taxon>Bacteria</taxon>
        <taxon>Pseudomonadati</taxon>
        <taxon>Pseudomonadota</taxon>
        <taxon>Gammaproteobacteria</taxon>
        <taxon>Oceanospirillales</taxon>
        <taxon>Oceanospirillaceae</taxon>
        <taxon>Marinobacterium</taxon>
    </lineage>
</organism>
<feature type="transmembrane region" description="Helical" evidence="2">
    <location>
        <begin position="6"/>
        <end position="27"/>
    </location>
</feature>
<keyword evidence="2" id="KW-0812">Transmembrane</keyword>
<name>A0A1H3ZPL2_9GAMM</name>